<dbReference type="PANTHER" id="PTHR43252:SF4">
    <property type="entry name" value="TRANSCRIPTIONAL REGULATORY PROTEIN"/>
    <property type="match status" value="1"/>
</dbReference>
<name>A0ABY2JZ93_9MICC</name>
<dbReference type="Pfam" id="PF03551">
    <property type="entry name" value="PadR"/>
    <property type="match status" value="1"/>
</dbReference>
<dbReference type="EMBL" id="SPKT01000012">
    <property type="protein sequence ID" value="TFH98933.1"/>
    <property type="molecule type" value="Genomic_DNA"/>
</dbReference>
<accession>A0ABY2JZ93</accession>
<protein>
    <submittedName>
        <fullName evidence="4">PadR family transcriptional regulator</fullName>
    </submittedName>
</protein>
<dbReference type="Pfam" id="PF10400">
    <property type="entry name" value="Vir_act_alpha_C"/>
    <property type="match status" value="1"/>
</dbReference>
<dbReference type="Gene3D" id="1.10.10.10">
    <property type="entry name" value="Winged helix-like DNA-binding domain superfamily/Winged helix DNA-binding domain"/>
    <property type="match status" value="1"/>
</dbReference>
<proteinExistence type="predicted"/>
<comment type="caution">
    <text evidence="4">The sequence shown here is derived from an EMBL/GenBank/DDBJ whole genome shotgun (WGS) entry which is preliminary data.</text>
</comment>
<dbReference type="SUPFAM" id="SSF46785">
    <property type="entry name" value="Winged helix' DNA-binding domain"/>
    <property type="match status" value="1"/>
</dbReference>
<feature type="compositionally biased region" description="Polar residues" evidence="1">
    <location>
        <begin position="220"/>
        <end position="231"/>
    </location>
</feature>
<dbReference type="InterPro" id="IPR036390">
    <property type="entry name" value="WH_DNA-bd_sf"/>
</dbReference>
<keyword evidence="5" id="KW-1185">Reference proteome</keyword>
<dbReference type="InterPro" id="IPR018309">
    <property type="entry name" value="Tscrpt_reg_PadR_C"/>
</dbReference>
<dbReference type="RefSeq" id="WP_070638943.1">
    <property type="nucleotide sequence ID" value="NZ_JALXRH010000062.1"/>
</dbReference>
<feature type="domain" description="Transcription regulator PadR N-terminal" evidence="2">
    <location>
        <begin position="7"/>
        <end position="76"/>
    </location>
</feature>
<sequence length="237" mass="25477">MSVKHSLLALLTHGPQYGYQLRADFEETTGGTWLLNIGQVYTTLDRLTRDGLVEDRGDDGEGHRIYALTDAGRAEVTTWFRTPLAPTTPPRNELAIKLAVAVTTEGVDVREVIQAQRTATLRNLQEYTRAKRAVPADAAGADLAGLLVLESLIFTAEAEARWLDHCEAAVVRASRNRSRRARERAERRAAGPDAVRGVVADAFSTARGGAAPTGVPGSARGTSSADISASRTDGDLR</sequence>
<feature type="domain" description="Transcription regulator PadR C-terminal" evidence="3">
    <location>
        <begin position="91"/>
        <end position="169"/>
    </location>
</feature>
<gene>
    <name evidence="4" type="ORF">E4A49_06920</name>
</gene>
<dbReference type="InterPro" id="IPR005149">
    <property type="entry name" value="Tscrpt_reg_PadR_N"/>
</dbReference>
<organism evidence="4 5">
    <name type="scientific">Micrococcus lylae</name>
    <dbReference type="NCBI Taxonomy" id="1273"/>
    <lineage>
        <taxon>Bacteria</taxon>
        <taxon>Bacillati</taxon>
        <taxon>Actinomycetota</taxon>
        <taxon>Actinomycetes</taxon>
        <taxon>Micrococcales</taxon>
        <taxon>Micrococcaceae</taxon>
        <taxon>Micrococcus</taxon>
    </lineage>
</organism>
<dbReference type="PANTHER" id="PTHR43252">
    <property type="entry name" value="TRANSCRIPTIONAL REGULATOR YQJI"/>
    <property type="match status" value="1"/>
</dbReference>
<evidence type="ECO:0000313" key="5">
    <source>
        <dbReference type="Proteomes" id="UP000297477"/>
    </source>
</evidence>
<evidence type="ECO:0000313" key="4">
    <source>
        <dbReference type="EMBL" id="TFH98933.1"/>
    </source>
</evidence>
<evidence type="ECO:0000259" key="3">
    <source>
        <dbReference type="Pfam" id="PF10400"/>
    </source>
</evidence>
<dbReference type="Proteomes" id="UP000297477">
    <property type="component" value="Unassembled WGS sequence"/>
</dbReference>
<reference evidence="4 5" key="1">
    <citation type="submission" date="2019-03" db="EMBL/GenBank/DDBJ databases">
        <title>Reclassification of Micrococcus aloeverae and Micrococcus yunnanensis as later heterotypic synonyms of Micrococcus luteus.</title>
        <authorList>
            <person name="Huang C.-H."/>
        </authorList>
    </citation>
    <scope>NUCLEOTIDE SEQUENCE [LARGE SCALE GENOMIC DNA]</scope>
    <source>
        <strain evidence="4 5">BCRC 12151</strain>
    </source>
</reference>
<evidence type="ECO:0000256" key="1">
    <source>
        <dbReference type="SAM" id="MobiDB-lite"/>
    </source>
</evidence>
<dbReference type="InterPro" id="IPR036388">
    <property type="entry name" value="WH-like_DNA-bd_sf"/>
</dbReference>
<evidence type="ECO:0000259" key="2">
    <source>
        <dbReference type="Pfam" id="PF03551"/>
    </source>
</evidence>
<feature type="region of interest" description="Disordered" evidence="1">
    <location>
        <begin position="206"/>
        <end position="237"/>
    </location>
</feature>